<keyword evidence="2" id="KW-1185">Reference proteome</keyword>
<dbReference type="Proteomes" id="UP001187221">
    <property type="component" value="Unassembled WGS sequence"/>
</dbReference>
<evidence type="ECO:0000313" key="2">
    <source>
        <dbReference type="Proteomes" id="UP001187221"/>
    </source>
</evidence>
<dbReference type="EMBL" id="BTFW01000001">
    <property type="protein sequence ID" value="GMM59872.1"/>
    <property type="molecule type" value="Genomic_DNA"/>
</dbReference>
<comment type="caution">
    <text evidence="1">The sequence shown here is derived from an EMBL/GenBank/DDBJ whole genome shotgun (WGS) entry which is preliminary data.</text>
</comment>
<protein>
    <submittedName>
        <fullName evidence="1">Uncharacterized protein</fullName>
    </submittedName>
</protein>
<sequence length="66" mass="7145">MTAIVTVHAATGPVIVSQFLMDQGEPADDSQWEDIGGVAMGETRDFYAHDRKAIMVRSIPKGSPEI</sequence>
<accession>A0ABQ6P4T4</accession>
<proteinExistence type="predicted"/>
<gene>
    <name evidence="1" type="ORF">NUTIK01_06490</name>
</gene>
<dbReference type="RefSeq" id="WP_317973705.1">
    <property type="nucleotide sequence ID" value="NZ_BTFW01000001.1"/>
</dbReference>
<evidence type="ECO:0000313" key="1">
    <source>
        <dbReference type="EMBL" id="GMM59872.1"/>
    </source>
</evidence>
<organism evidence="1 2">
    <name type="scientific">Novosphingobium pituita</name>
    <dbReference type="NCBI Taxonomy" id="3056842"/>
    <lineage>
        <taxon>Bacteria</taxon>
        <taxon>Pseudomonadati</taxon>
        <taxon>Pseudomonadota</taxon>
        <taxon>Alphaproteobacteria</taxon>
        <taxon>Sphingomonadales</taxon>
        <taxon>Sphingomonadaceae</taxon>
        <taxon>Novosphingobium</taxon>
    </lineage>
</organism>
<name>A0ABQ6P4T4_9SPHN</name>
<reference evidence="1 2" key="1">
    <citation type="submission" date="2023-06" db="EMBL/GenBank/DDBJ databases">
        <title>Draft genome sequence of Novosphingobium sp. strain IK01.</title>
        <authorList>
            <person name="Hatamoto M."/>
            <person name="Ikarashi T."/>
            <person name="Yamaguchi T."/>
        </authorList>
    </citation>
    <scope>NUCLEOTIDE SEQUENCE [LARGE SCALE GENOMIC DNA]</scope>
    <source>
        <strain evidence="1 2">IK01</strain>
    </source>
</reference>